<feature type="signal peptide" evidence="12">
    <location>
        <begin position="1"/>
        <end position="31"/>
    </location>
</feature>
<dbReference type="InterPro" id="IPR037066">
    <property type="entry name" value="Plug_dom_sf"/>
</dbReference>
<dbReference type="GO" id="GO:0009279">
    <property type="term" value="C:cell outer membrane"/>
    <property type="evidence" value="ECO:0007669"/>
    <property type="project" value="UniProtKB-SubCell"/>
</dbReference>
<dbReference type="Gene3D" id="2.40.170.20">
    <property type="entry name" value="TonB-dependent receptor, beta-barrel domain"/>
    <property type="match status" value="1"/>
</dbReference>
<comment type="subcellular location">
    <subcellularLocation>
        <location evidence="1 10">Cell outer membrane</location>
        <topology evidence="1 10">Multi-pass membrane protein</topology>
    </subcellularLocation>
</comment>
<evidence type="ECO:0000313" key="16">
    <source>
        <dbReference type="Proteomes" id="UP000301751"/>
    </source>
</evidence>
<evidence type="ECO:0000259" key="14">
    <source>
        <dbReference type="Pfam" id="PF07715"/>
    </source>
</evidence>
<sequence length="718" mass="77984">MAFRSVSVSSTHQLHRLACAALLACSAATQAQTADPAVQTVTVSGRSAGPASVAGFGDVPLSKSPFSATVLNANALQDAGITGIADLTRLDAGTTDAYNAPGYWGQLAVRGFTLDNRFNYRRDGLPINAETVIANGNKQAIEILKGTSGLQAGTSAPGGLVNLVVKRPKDNVGTATLAWTERNSLGVAVDLGRRADGFGWRLNADIEHLDPLTRHADGQRRMLALAVEAQPSRGSLLEAEVELSRQSQPSTPGFSLLGRRLPDASSVDPRLSLNNQAWSLPVVMSGRTASLRYTQDLDRDTQLVAHAMQQRLHSDDRIAFPFACGAENPDFIPPYTYCSDGSFDLYDFRSEGERRTSSAIDLAVSGQATLAGTRHRYSAGLMATRYQARFNRQAYNWVGNGQVDGSVQLPADPRLTDENTNRDERTTELHLQDAVTLSPQWSLWAGLRHTRLHRESVRTDGSRQTGYSQSFTTPWLALSHALTAEGQAYLSWGQGIESEVVPNRSRYNGPGEALPALKSRQVELGYKHSGPSLDWRVAAFDIRRPAWRDVGSCGSTAGSCTRQIDGAARHRGIEAEADWRIGPLNLRGSAMLLKARREGSTDASLNGLRPTNVPARSLKLQAAYNLGQVPGLALLAFITHEGDRQVLPDNSVATPGWTRLDVGARYTQRLAGRTVVWRAGIDNLANRRAWQEAPYQYDHAYLYPLAPRTLHASAQLSF</sequence>
<accession>A0A480AGZ2</accession>
<dbReference type="Proteomes" id="UP000301751">
    <property type="component" value="Unassembled WGS sequence"/>
</dbReference>
<dbReference type="InterPro" id="IPR000531">
    <property type="entry name" value="Beta-barrel_TonB"/>
</dbReference>
<dbReference type="OrthoDB" id="8732650at2"/>
<dbReference type="RefSeq" id="WP_137730815.1">
    <property type="nucleotide sequence ID" value="NZ_BJCL01000001.1"/>
</dbReference>
<keyword evidence="3 10" id="KW-0813">Transport</keyword>
<keyword evidence="16" id="KW-1185">Reference proteome</keyword>
<keyword evidence="8 15" id="KW-0675">Receptor</keyword>
<evidence type="ECO:0000256" key="4">
    <source>
        <dbReference type="ARBA" id="ARBA00022452"/>
    </source>
</evidence>
<dbReference type="CDD" id="cd01347">
    <property type="entry name" value="ligand_gated_channel"/>
    <property type="match status" value="1"/>
</dbReference>
<dbReference type="GO" id="GO:0015344">
    <property type="term" value="F:siderophore uptake transmembrane transporter activity"/>
    <property type="evidence" value="ECO:0007669"/>
    <property type="project" value="TreeGrafter"/>
</dbReference>
<evidence type="ECO:0000256" key="6">
    <source>
        <dbReference type="ARBA" id="ARBA00023077"/>
    </source>
</evidence>
<dbReference type="Pfam" id="PF07715">
    <property type="entry name" value="Plug"/>
    <property type="match status" value="1"/>
</dbReference>
<dbReference type="Pfam" id="PF00593">
    <property type="entry name" value="TonB_dep_Rec_b-barrel"/>
    <property type="match status" value="1"/>
</dbReference>
<evidence type="ECO:0000313" key="15">
    <source>
        <dbReference type="EMBL" id="GCL61029.1"/>
    </source>
</evidence>
<dbReference type="EMBL" id="BJCL01000001">
    <property type="protein sequence ID" value="GCL61029.1"/>
    <property type="molecule type" value="Genomic_DNA"/>
</dbReference>
<comment type="similarity">
    <text evidence="2 10 11">Belongs to the TonB-dependent receptor family.</text>
</comment>
<dbReference type="PROSITE" id="PS52016">
    <property type="entry name" value="TONB_DEPENDENT_REC_3"/>
    <property type="match status" value="1"/>
</dbReference>
<dbReference type="InterPro" id="IPR036942">
    <property type="entry name" value="Beta-barrel_TonB_sf"/>
</dbReference>
<feature type="domain" description="TonB-dependent receptor-like beta-barrel" evidence="13">
    <location>
        <begin position="242"/>
        <end position="684"/>
    </location>
</feature>
<reference evidence="16" key="1">
    <citation type="submission" date="2019-03" db="EMBL/GenBank/DDBJ databases">
        <title>Aquabacterium pictum sp.nov., the first bacteriochlorophyll a-containing freshwater bacterium in the genus Aquabacterium of the class Betaproteobacteria.</title>
        <authorList>
            <person name="Hirose S."/>
            <person name="Tank M."/>
            <person name="Hara E."/>
            <person name="Tamaki H."/>
            <person name="Takaichi S."/>
            <person name="Haruta S."/>
            <person name="Hanada S."/>
        </authorList>
    </citation>
    <scope>NUCLEOTIDE SEQUENCE [LARGE SCALE GENOMIC DNA]</scope>
    <source>
        <strain evidence="16">W35</strain>
    </source>
</reference>
<keyword evidence="4 10" id="KW-1134">Transmembrane beta strand</keyword>
<proteinExistence type="inferred from homology"/>
<feature type="chain" id="PRO_5019804603" evidence="12">
    <location>
        <begin position="32"/>
        <end position="718"/>
    </location>
</feature>
<protein>
    <submittedName>
        <fullName evidence="15">TonB-dependent receptor</fullName>
    </submittedName>
</protein>
<evidence type="ECO:0000256" key="10">
    <source>
        <dbReference type="PROSITE-ProRule" id="PRU01360"/>
    </source>
</evidence>
<evidence type="ECO:0000256" key="2">
    <source>
        <dbReference type="ARBA" id="ARBA00009810"/>
    </source>
</evidence>
<dbReference type="SUPFAM" id="SSF56935">
    <property type="entry name" value="Porins"/>
    <property type="match status" value="1"/>
</dbReference>
<keyword evidence="9 10" id="KW-0998">Cell outer membrane</keyword>
<name>A0A480AGZ2_9BURK</name>
<feature type="domain" description="TonB-dependent receptor plug" evidence="14">
    <location>
        <begin position="61"/>
        <end position="159"/>
    </location>
</feature>
<dbReference type="PANTHER" id="PTHR32552:SF83">
    <property type="entry name" value="BLR3904 PROTEIN"/>
    <property type="match status" value="1"/>
</dbReference>
<evidence type="ECO:0000256" key="3">
    <source>
        <dbReference type="ARBA" id="ARBA00022448"/>
    </source>
</evidence>
<dbReference type="InterPro" id="IPR012910">
    <property type="entry name" value="Plug_dom"/>
</dbReference>
<comment type="caution">
    <text evidence="15">The sequence shown here is derived from an EMBL/GenBank/DDBJ whole genome shotgun (WGS) entry which is preliminary data.</text>
</comment>
<keyword evidence="5 10" id="KW-0812">Transmembrane</keyword>
<evidence type="ECO:0000256" key="5">
    <source>
        <dbReference type="ARBA" id="ARBA00022692"/>
    </source>
</evidence>
<organism evidence="15 16">
    <name type="scientific">Pseudaquabacterium pictum</name>
    <dbReference type="NCBI Taxonomy" id="2315236"/>
    <lineage>
        <taxon>Bacteria</taxon>
        <taxon>Pseudomonadati</taxon>
        <taxon>Pseudomonadota</taxon>
        <taxon>Betaproteobacteria</taxon>
        <taxon>Burkholderiales</taxon>
        <taxon>Sphaerotilaceae</taxon>
        <taxon>Pseudaquabacterium</taxon>
    </lineage>
</organism>
<dbReference type="InterPro" id="IPR039426">
    <property type="entry name" value="TonB-dep_rcpt-like"/>
</dbReference>
<keyword evidence="12" id="KW-0732">Signal</keyword>
<evidence type="ECO:0000256" key="11">
    <source>
        <dbReference type="RuleBase" id="RU003357"/>
    </source>
</evidence>
<evidence type="ECO:0000256" key="7">
    <source>
        <dbReference type="ARBA" id="ARBA00023136"/>
    </source>
</evidence>
<dbReference type="AlphaFoldDB" id="A0A480AGZ2"/>
<evidence type="ECO:0000256" key="1">
    <source>
        <dbReference type="ARBA" id="ARBA00004571"/>
    </source>
</evidence>
<evidence type="ECO:0000256" key="9">
    <source>
        <dbReference type="ARBA" id="ARBA00023237"/>
    </source>
</evidence>
<evidence type="ECO:0000256" key="8">
    <source>
        <dbReference type="ARBA" id="ARBA00023170"/>
    </source>
</evidence>
<evidence type="ECO:0000256" key="12">
    <source>
        <dbReference type="SAM" id="SignalP"/>
    </source>
</evidence>
<gene>
    <name evidence="15" type="ORF">AQPW35_01100</name>
</gene>
<keyword evidence="6 11" id="KW-0798">TonB box</keyword>
<dbReference type="PANTHER" id="PTHR32552">
    <property type="entry name" value="FERRICHROME IRON RECEPTOR-RELATED"/>
    <property type="match status" value="1"/>
</dbReference>
<evidence type="ECO:0000259" key="13">
    <source>
        <dbReference type="Pfam" id="PF00593"/>
    </source>
</evidence>
<dbReference type="Gene3D" id="2.170.130.10">
    <property type="entry name" value="TonB-dependent receptor, plug domain"/>
    <property type="match status" value="1"/>
</dbReference>
<keyword evidence="7 10" id="KW-0472">Membrane</keyword>